<comment type="caution">
    <text evidence="1">The sequence shown here is derived from an EMBL/GenBank/DDBJ whole genome shotgun (WGS) entry which is preliminary data.</text>
</comment>
<dbReference type="GeneID" id="85466552"/>
<dbReference type="Proteomes" id="UP001243989">
    <property type="component" value="Unassembled WGS sequence"/>
</dbReference>
<name>A0AAI9ZZH4_9PEZI</name>
<sequence>MKERDRRLTDGKVRKDVQNGNIRRKELLPKYVWFVHARRSAYSMLATAATFSPTCARCFHLSLFCLPACGQQSCLQAAKSRTLDHRRKSAHNAPRESKDGTFPSSARSCAVVVVYPNDRAFGLLVPITLGSRLYCISPRLWPLFIRWNCARQRTRPIIWINYQSCFHSRPLTGCYIVNGLSPGAPPTLRLIRRCITP</sequence>
<gene>
    <name evidence="1" type="ORF">BDP81DRAFT_127407</name>
</gene>
<protein>
    <submittedName>
        <fullName evidence="1">Uncharacterized protein</fullName>
    </submittedName>
</protein>
<proteinExistence type="predicted"/>
<dbReference type="AlphaFoldDB" id="A0AAI9ZZH4"/>
<dbReference type="EMBL" id="JAHMHQ010000003">
    <property type="protein sequence ID" value="KAK1641104.1"/>
    <property type="molecule type" value="Genomic_DNA"/>
</dbReference>
<reference evidence="1" key="1">
    <citation type="submission" date="2021-06" db="EMBL/GenBank/DDBJ databases">
        <title>Comparative genomics, transcriptomics and evolutionary studies reveal genomic signatures of adaptation to plant cell wall in hemibiotrophic fungi.</title>
        <authorList>
            <consortium name="DOE Joint Genome Institute"/>
            <person name="Baroncelli R."/>
            <person name="Diaz J.F."/>
            <person name="Benocci T."/>
            <person name="Peng M."/>
            <person name="Battaglia E."/>
            <person name="Haridas S."/>
            <person name="Andreopoulos W."/>
            <person name="Labutti K."/>
            <person name="Pangilinan J."/>
            <person name="Floch G.L."/>
            <person name="Makela M.R."/>
            <person name="Henrissat B."/>
            <person name="Grigoriev I.V."/>
            <person name="Crouch J.A."/>
            <person name="De Vries R.P."/>
            <person name="Sukno S.A."/>
            <person name="Thon M.R."/>
        </authorList>
    </citation>
    <scope>NUCLEOTIDE SEQUENCE</scope>
    <source>
        <strain evidence="1">CBS 102054</strain>
    </source>
</reference>
<keyword evidence="2" id="KW-1185">Reference proteome</keyword>
<evidence type="ECO:0000313" key="1">
    <source>
        <dbReference type="EMBL" id="KAK1641104.1"/>
    </source>
</evidence>
<organism evidence="1 2">
    <name type="scientific">Colletotrichum phormii</name>
    <dbReference type="NCBI Taxonomy" id="359342"/>
    <lineage>
        <taxon>Eukaryota</taxon>
        <taxon>Fungi</taxon>
        <taxon>Dikarya</taxon>
        <taxon>Ascomycota</taxon>
        <taxon>Pezizomycotina</taxon>
        <taxon>Sordariomycetes</taxon>
        <taxon>Hypocreomycetidae</taxon>
        <taxon>Glomerellales</taxon>
        <taxon>Glomerellaceae</taxon>
        <taxon>Colletotrichum</taxon>
        <taxon>Colletotrichum acutatum species complex</taxon>
    </lineage>
</organism>
<dbReference type="RefSeq" id="XP_060449711.1">
    <property type="nucleotide sequence ID" value="XM_060581690.1"/>
</dbReference>
<accession>A0AAI9ZZH4</accession>
<evidence type="ECO:0000313" key="2">
    <source>
        <dbReference type="Proteomes" id="UP001243989"/>
    </source>
</evidence>